<feature type="compositionally biased region" description="Acidic residues" evidence="1">
    <location>
        <begin position="247"/>
        <end position="272"/>
    </location>
</feature>
<comment type="caution">
    <text evidence="3">The sequence shown here is derived from an EMBL/GenBank/DDBJ whole genome shotgun (WGS) entry which is preliminary data.</text>
</comment>
<feature type="compositionally biased region" description="Polar residues" evidence="1">
    <location>
        <begin position="227"/>
        <end position="238"/>
    </location>
</feature>
<accession>A0ABD6C235</accession>
<feature type="compositionally biased region" description="Basic and acidic residues" evidence="1">
    <location>
        <begin position="351"/>
        <end position="371"/>
    </location>
</feature>
<evidence type="ECO:0000313" key="4">
    <source>
        <dbReference type="Proteomes" id="UP001597185"/>
    </source>
</evidence>
<dbReference type="Gene3D" id="1.20.5.340">
    <property type="match status" value="1"/>
</dbReference>
<proteinExistence type="predicted"/>
<feature type="compositionally biased region" description="Basic and acidic residues" evidence="1">
    <location>
        <begin position="474"/>
        <end position="485"/>
    </location>
</feature>
<dbReference type="RefSeq" id="WP_256417720.1">
    <property type="nucleotide sequence ID" value="NZ_JANHDL010000003.1"/>
</dbReference>
<feature type="domain" description="DUF7527" evidence="2">
    <location>
        <begin position="540"/>
        <end position="779"/>
    </location>
</feature>
<protein>
    <recommendedName>
        <fullName evidence="2">DUF7527 domain-containing protein</fullName>
    </recommendedName>
</protein>
<evidence type="ECO:0000313" key="3">
    <source>
        <dbReference type="EMBL" id="MFD1571469.1"/>
    </source>
</evidence>
<sequence length="779" mass="83184">MDAQRRAEITEWDAREFSDGFAGLAGLVDREFSGAVTDGVAWLFVFEGRVVGVADGDLDGFADASGTVYEAPHEVLPVLFAMQERGGEPRAQYYTNDTPLSEADRKLSQGGYTGYVELSENVLSGDYYVTYTAGESMSAAYVGNSRRLETGDDAFDLADDEVGIYTVYEVDLDVRELPTGDDATSGATGDADGEVTDSGSAAAGPGAAVTEAEPTATDEVRVDAEAASNSSPGATETTPDPVVADPSADETGGDEMESDETGTEETGTEETAEVAADADGVSDSDTDDVDAVDDGNTGVDAVNDGRDADDSADADATASDADARASGSEHDTSETDRDGAGNRGSTAADAESDRSPVRSETGTDRRDRSPSDGEQSASSPADEDVFSEEEQWREQKSIPALDPSEASPPPEHDREPGATNGGENGSAEPRATEQTGSNSAAVTQRSTSRGSAAPSAERAASRIRELESALETATEARESLETERDRLAAKRDEIADERDDLAAEVEGLESELSTIREERDRLREELSAVRDRLPESDRNLSAAEAREGTNLFVRYDSKGGATLEDAHDGAVDRDSLRENLRIEHHTSFETEGLAVEGRPYEEFLRDTIEYGFTRWLVEDLPFEVSETGSQSVLRDLYDALPEIDRAEIGGSVSIAIREGGEETREQRQFDLVLRDRMGNPLFVADLNDSRDPTAEGTLESLVSNGRDIAESNDPFAAAFAVTESFFEPGALETASDAVGGGLFSRSKRASFVKLSRKRGYHLCLVEARDGGFHMTVPDL</sequence>
<feature type="region of interest" description="Disordered" evidence="1">
    <location>
        <begin position="176"/>
        <end position="485"/>
    </location>
</feature>
<reference evidence="3 4" key="1">
    <citation type="journal article" date="2019" name="Int. J. Syst. Evol. Microbiol.">
        <title>The Global Catalogue of Microorganisms (GCM) 10K type strain sequencing project: providing services to taxonomists for standard genome sequencing and annotation.</title>
        <authorList>
            <consortium name="The Broad Institute Genomics Platform"/>
            <consortium name="The Broad Institute Genome Sequencing Center for Infectious Disease"/>
            <person name="Wu L."/>
            <person name="Ma J."/>
        </authorList>
    </citation>
    <scope>NUCLEOTIDE SEQUENCE [LARGE SCALE GENOMIC DNA]</scope>
    <source>
        <strain evidence="3 4">CGMCC 1.12689</strain>
    </source>
</reference>
<evidence type="ECO:0000259" key="2">
    <source>
        <dbReference type="Pfam" id="PF24371"/>
    </source>
</evidence>
<feature type="compositionally biased region" description="Acidic residues" evidence="1">
    <location>
        <begin position="280"/>
        <end position="293"/>
    </location>
</feature>
<dbReference type="Pfam" id="PF24371">
    <property type="entry name" value="DUF7527"/>
    <property type="match status" value="1"/>
</dbReference>
<feature type="compositionally biased region" description="Polar residues" evidence="1">
    <location>
        <begin position="432"/>
        <end position="447"/>
    </location>
</feature>
<keyword evidence="4" id="KW-1185">Reference proteome</keyword>
<evidence type="ECO:0000256" key="1">
    <source>
        <dbReference type="SAM" id="MobiDB-lite"/>
    </source>
</evidence>
<dbReference type="EMBL" id="JBHUDB010000011">
    <property type="protein sequence ID" value="MFD1571469.1"/>
    <property type="molecule type" value="Genomic_DNA"/>
</dbReference>
<dbReference type="InterPro" id="IPR055949">
    <property type="entry name" value="DUF7527"/>
</dbReference>
<feature type="compositionally biased region" description="Low complexity" evidence="1">
    <location>
        <begin position="448"/>
        <end position="458"/>
    </location>
</feature>
<dbReference type="AlphaFoldDB" id="A0ABD6C235"/>
<organism evidence="3 4">
    <name type="scientific">Halorubrum laminariae</name>
    <dbReference type="NCBI Taxonomy" id="1433523"/>
    <lineage>
        <taxon>Archaea</taxon>
        <taxon>Methanobacteriati</taxon>
        <taxon>Methanobacteriota</taxon>
        <taxon>Stenosarchaea group</taxon>
        <taxon>Halobacteria</taxon>
        <taxon>Halobacteriales</taxon>
        <taxon>Haloferacaceae</taxon>
        <taxon>Halorubrum</taxon>
    </lineage>
</organism>
<feature type="compositionally biased region" description="Low complexity" evidence="1">
    <location>
        <begin position="198"/>
        <end position="208"/>
    </location>
</feature>
<name>A0ABD6C235_9EURY</name>
<gene>
    <name evidence="3" type="ORF">ACFR9T_12895</name>
</gene>
<feature type="compositionally biased region" description="Basic and acidic residues" evidence="1">
    <location>
        <begin position="321"/>
        <end position="340"/>
    </location>
</feature>
<dbReference type="Proteomes" id="UP001597185">
    <property type="component" value="Unassembled WGS sequence"/>
</dbReference>
<feature type="compositionally biased region" description="Low complexity" evidence="1">
    <location>
        <begin position="180"/>
        <end position="190"/>
    </location>
</feature>